<feature type="region of interest" description="Disordered" evidence="1">
    <location>
        <begin position="52"/>
        <end position="81"/>
    </location>
</feature>
<reference evidence="3 4" key="1">
    <citation type="submission" date="2017-05" db="EMBL/GenBank/DDBJ databases">
        <title>Functional genome analysis of Paenibacillus pasadenensis strain R16: insights on endophytic life style and antifungal activity.</title>
        <authorList>
            <person name="Passera A."/>
            <person name="Marcolungo L."/>
            <person name="Casati P."/>
            <person name="Brasca M."/>
            <person name="Quaglino F."/>
            <person name="Delledonne M."/>
        </authorList>
    </citation>
    <scope>NUCLEOTIDE SEQUENCE [LARGE SCALE GENOMIC DNA]</scope>
    <source>
        <strain evidence="3 4">R16</strain>
    </source>
</reference>
<dbReference type="OrthoDB" id="9847328at2"/>
<dbReference type="Proteomes" id="UP000234789">
    <property type="component" value="Unassembled WGS sequence"/>
</dbReference>
<name>A0A2N5N7S1_9BACL</name>
<dbReference type="RefSeq" id="WP_127464477.1">
    <property type="nucleotide sequence ID" value="NZ_BIMM01000035.1"/>
</dbReference>
<dbReference type="EMBL" id="NFEZ01000004">
    <property type="protein sequence ID" value="PLT46397.1"/>
    <property type="molecule type" value="Genomic_DNA"/>
</dbReference>
<sequence>MKNKLGQAALLAALLGLAAGCQGAWTLRGAAEPTQGRTESVRSALYPESVRSALYGERPSSDGGLAPQRRHDRDRTWKQAY</sequence>
<organism evidence="3 4">
    <name type="scientific">Paenibacillus pasadenensis</name>
    <dbReference type="NCBI Taxonomy" id="217090"/>
    <lineage>
        <taxon>Bacteria</taxon>
        <taxon>Bacillati</taxon>
        <taxon>Bacillota</taxon>
        <taxon>Bacilli</taxon>
        <taxon>Bacillales</taxon>
        <taxon>Paenibacillaceae</taxon>
        <taxon>Paenibacillus</taxon>
    </lineage>
</organism>
<accession>A0A2N5N7S1</accession>
<dbReference type="PROSITE" id="PS51257">
    <property type="entry name" value="PROKAR_LIPOPROTEIN"/>
    <property type="match status" value="1"/>
</dbReference>
<evidence type="ECO:0000256" key="1">
    <source>
        <dbReference type="SAM" id="MobiDB-lite"/>
    </source>
</evidence>
<proteinExistence type="predicted"/>
<evidence type="ECO:0000313" key="4">
    <source>
        <dbReference type="Proteomes" id="UP000234789"/>
    </source>
</evidence>
<gene>
    <name evidence="3" type="ORF">B8V81_4828</name>
</gene>
<keyword evidence="4" id="KW-1185">Reference proteome</keyword>
<dbReference type="AlphaFoldDB" id="A0A2N5N7S1"/>
<evidence type="ECO:0000313" key="3">
    <source>
        <dbReference type="EMBL" id="PLT46397.1"/>
    </source>
</evidence>
<evidence type="ECO:0000256" key="2">
    <source>
        <dbReference type="SAM" id="SignalP"/>
    </source>
</evidence>
<feature type="signal peptide" evidence="2">
    <location>
        <begin position="1"/>
        <end position="23"/>
    </location>
</feature>
<keyword evidence="2" id="KW-0732">Signal</keyword>
<comment type="caution">
    <text evidence="3">The sequence shown here is derived from an EMBL/GenBank/DDBJ whole genome shotgun (WGS) entry which is preliminary data.</text>
</comment>
<protein>
    <submittedName>
        <fullName evidence="3">Uncharacterized protein</fullName>
    </submittedName>
</protein>
<feature type="chain" id="PRO_5039699128" evidence="2">
    <location>
        <begin position="24"/>
        <end position="81"/>
    </location>
</feature>
<feature type="compositionally biased region" description="Basic and acidic residues" evidence="1">
    <location>
        <begin position="69"/>
        <end position="81"/>
    </location>
</feature>